<dbReference type="InterPro" id="IPR000571">
    <property type="entry name" value="Znf_CCCH"/>
</dbReference>
<organism evidence="13 14">
    <name type="scientific">Prorocentrum cordatum</name>
    <dbReference type="NCBI Taxonomy" id="2364126"/>
    <lineage>
        <taxon>Eukaryota</taxon>
        <taxon>Sar</taxon>
        <taxon>Alveolata</taxon>
        <taxon>Dinophyceae</taxon>
        <taxon>Prorocentrales</taxon>
        <taxon>Prorocentraceae</taxon>
        <taxon>Prorocentrum</taxon>
    </lineage>
</organism>
<feature type="domain" description="C3H1-type" evidence="11">
    <location>
        <begin position="2116"/>
        <end position="2144"/>
    </location>
</feature>
<dbReference type="PROSITE" id="PS50199">
    <property type="entry name" value="ZF_RANBP2_2"/>
    <property type="match status" value="1"/>
</dbReference>
<evidence type="ECO:0000256" key="10">
    <source>
        <dbReference type="SAM" id="MobiDB-lite"/>
    </source>
</evidence>
<dbReference type="EMBL" id="CAUYUJ010015939">
    <property type="protein sequence ID" value="CAK0859889.1"/>
    <property type="molecule type" value="Genomic_DNA"/>
</dbReference>
<feature type="zinc finger region" description="C3H1-type" evidence="9">
    <location>
        <begin position="1632"/>
        <end position="1659"/>
    </location>
</feature>
<feature type="zinc finger region" description="C3H1-type" evidence="9">
    <location>
        <begin position="2116"/>
        <end position="2144"/>
    </location>
</feature>
<dbReference type="Gene3D" id="4.10.1060.10">
    <property type="entry name" value="Zinc finger, RanBP2-type"/>
    <property type="match status" value="1"/>
</dbReference>
<evidence type="ECO:0000256" key="8">
    <source>
        <dbReference type="PROSITE-ProRule" id="PRU00322"/>
    </source>
</evidence>
<dbReference type="SMART" id="SM00356">
    <property type="entry name" value="ZnF_C3H1"/>
    <property type="match status" value="5"/>
</dbReference>
<evidence type="ECO:0000313" key="13">
    <source>
        <dbReference type="EMBL" id="CAK0859889.1"/>
    </source>
</evidence>
<dbReference type="Gene3D" id="4.10.1000.10">
    <property type="entry name" value="Zinc finger, CCCH-type"/>
    <property type="match status" value="4"/>
</dbReference>
<feature type="compositionally biased region" description="Low complexity" evidence="10">
    <location>
        <begin position="2191"/>
        <end position="2204"/>
    </location>
</feature>
<dbReference type="Pfam" id="PF00642">
    <property type="entry name" value="zf-CCCH"/>
    <property type="match status" value="1"/>
</dbReference>
<feature type="domain" description="C3H1-type" evidence="11">
    <location>
        <begin position="2082"/>
        <end position="2108"/>
    </location>
</feature>
<sequence>MMAIIGMFYQDGLTGSAWGDWANYADSPLRAFESELGVQAPVGFWDPAGLSKDGDAAAFKRRRSTEIKHGRISMLATMGYITPEVAGKFPGYLSPSKGLTFEEIPNGLAAISKVPFVGWLQIVIYCLYVEASGLGFNYIGTEKTPGDVGWKPPLLSGFDGEAKTKKLNAEIANGRLAMMAIIGMFFQDGLTGSAWGDWALYTDSPLRAFESELGVQAPLGFWDPLGLSADGDVASFKRRRSVEIKHGRICMMATMGYITPEVAGKWPGYISKSEGLKFADIPNGLAAISKVPGLGWLQIASWFAFCEIQQGYDADAKAEPGNVGWKPPLLTSADPETRKRRLNAEIANGRLAMMAIIGMFFQDGLTGSAWGDWANYTDSPLRAFENELGVQPPVGFWDPVGFTKDGDVAAFKRRRETEIKHGRVSMLATMGYITPEVVGKFPGELSPSLGVKYEDIPNGLAALSKVPGPGWLQIVAYCLYCESGPFGYNADPNRKPGELGWRPIGLYSADPQVRQRRLAAEIANGRLAMMAIIGMFFQDGLTGSAWGDWANYTDSPLRAFESELGVQAPVGFWDPAGLSKDGDAAAFKRRRSTEIKHGRISMLATMGYITPEVAGKFPGYLSPSKGLTFEEIPNGLAAISKVPFVGWLQIVIYCLYVEASGLGFNYIGTEKTPGDVGWKPPLLSGFDGEAKTKKLNAEIANGRLAMMAIIGMFFQDGLTGSAWGDWALYTDSPLRAFESELGVQAPLGFWDPLGLSADGDVASFKRRRSVEIKHGRICMMATMGYITPEVAGKWPGYISKSEGLKFADIPNGLAAISKVPGLGWLQIASWFAFCEIQQGYDADAKAEPGNVGWKPPLLTSADPETRKRRLNAEIANGRLAMMAIIGMFFQDGLTGSAWGDWANYTDSPLRAFENELGVQAPTGFWDPAGFCKDGDAEEFTRRRVTEIKHGRVSMIACIGYIVPEYFKFPGYCSPKDGVAFADIPNGLAAFGKVPAAGWLQMFLFAGLIDFGYLQYDPSRGPGDYKNAGVFGVLNGGSWGPMQNAEARKTKLNSEIANGRLAMMAIIGMFFQDGLTGSAWGDWALYEASPLRAFESELGVQAPTGFWDPLGYTNDGSVENFQRRRSTEIKHGRVAMYATMGYIFPEYVRFPGLLAPSSGLKFADVPNGLAALSKVPAAGWLQIFLFIGTYEVSYTEKPGEPGNYGKGWLGTGIFGGVSDSAKRTRGLNSEIANGRLAMMAIIGMFYQAGNGTGSVRGLTGTAQGLSRGMDPRTPALRCLSGALHQAWESGSEAGRFASRLRSECWAELPSSKQITAWARESLGLPPSTVFRAASATPPKACGLPGVLPGMYAGALAASKSKGGKGCGGKGGTRPGDWNCPSCGYMSCPGPSGGFCGDPCGKDGASPAELHSADAALARITCGSQQSQIILPIFVSALNFQKSVAHCRLPSTSFCGLHPKYAAAFAKGRQFFSWLIVVRQDLNCSCRYANRTECRRCGGPKPEGAGLDVVPQQAAFVHKPALPGDWICPGCSDLVFAKHPVCRRCQTPNPNGSPGVNPNGPVADLANLPPGQCRYYAAGFCKHGHSCQYAHGDGTQQAVGGAVAVAAPPQQPRVPVGESAFGFARAPGAMPSVALGLRQCKFYARGFCRDGEACRYAHGEKAGADDTTMGDGTTSAASRTRRPGTVLLVRFAPGASLDESTAMADERRLTDATMGDDTTSAAARSGAFGATLLPLLVSLFVGNAAGVAVDESTTMADERRLTETTMGDDTTSPAAPRAAFQAALLCALAAEGEHSDLDIFLVGQMGRRRLRPRSGFRLSLRVAVPPVPPRQQRGEVCMAAESGGGVCLVCRVVAAAGFADRAEAELRGRAAMARRAAQASLRRAIVYCEKVETQYFDAQDQVQECSETGFRQDGWDMKPVAPFLGFGMLELRLQPLACVDAQVLPYINGRVGYVDEGIIHDLLPFRVFYSDLAERGIGAPPLSQRLVDRMPMDVKSLAGSDCTIPSVHPVVTSERRDQPRQRGVPLPLSGTILGHMRDFEGSYGALPGGEQQPSPWLSSSDGAQATLTAPNPPDRRDERFRAQFLKSQLCKFYETGCSRGGACEFAHGLEELQAAPDLTKTSLCRAWQAGRCRRSSEECSFAHGLDDLRVTDVYRKSAPCKMFAMGRCKLGKRCRHAHSVSEMRAARGRSAGHARGQQQEGLRQPLAPRPPQPSQPEEAYGTRPPPFAAGLAEARSAFPLPQESDRSGCVHPALGSPELVPQHIPLRQLVKRMHPFEPGPSALDANALSVSGWAAPLPWIPQASVDYTSGVQTLSL</sequence>
<keyword evidence="2" id="KW-0150">Chloroplast</keyword>
<dbReference type="PROSITE" id="PS50103">
    <property type="entry name" value="ZF_C3H1"/>
    <property type="match status" value="5"/>
</dbReference>
<dbReference type="SUPFAM" id="SSF103511">
    <property type="entry name" value="Chlorophyll a-b binding protein"/>
    <property type="match status" value="7"/>
</dbReference>
<feature type="domain" description="C3H1-type" evidence="11">
    <location>
        <begin position="1632"/>
        <end position="1659"/>
    </location>
</feature>
<feature type="domain" description="C3H1-type" evidence="11">
    <location>
        <begin position="2152"/>
        <end position="2179"/>
    </location>
</feature>
<dbReference type="Gene3D" id="1.10.3460.10">
    <property type="entry name" value="Chlorophyll a/b binding protein domain"/>
    <property type="match status" value="7"/>
</dbReference>
<keyword evidence="14" id="KW-1185">Reference proteome</keyword>
<accession>A0ABN9ULF9</accession>
<keyword evidence="6 8" id="KW-0863">Zinc-finger</keyword>
<dbReference type="InterPro" id="IPR022796">
    <property type="entry name" value="Chloroa_b-bind"/>
</dbReference>
<gene>
    <name evidence="13" type="ORF">PCOR1329_LOCUS49096</name>
</gene>
<keyword evidence="3" id="KW-0602">Photosynthesis</keyword>
<dbReference type="Proteomes" id="UP001189429">
    <property type="component" value="Unassembled WGS sequence"/>
</dbReference>
<proteinExistence type="predicted"/>
<evidence type="ECO:0000259" key="12">
    <source>
        <dbReference type="PROSITE" id="PS50199"/>
    </source>
</evidence>
<evidence type="ECO:0000256" key="9">
    <source>
        <dbReference type="PROSITE-ProRule" id="PRU00723"/>
    </source>
</evidence>
<evidence type="ECO:0000256" key="1">
    <source>
        <dbReference type="ARBA" id="ARBA00004229"/>
    </source>
</evidence>
<dbReference type="Pfam" id="PF00504">
    <property type="entry name" value="Chloroa_b-bind"/>
    <property type="match status" value="7"/>
</dbReference>
<evidence type="ECO:0000256" key="3">
    <source>
        <dbReference type="ARBA" id="ARBA00022531"/>
    </source>
</evidence>
<feature type="region of interest" description="Disordered" evidence="10">
    <location>
        <begin position="2179"/>
        <end position="2226"/>
    </location>
</feature>
<feature type="domain" description="RanBP2-type" evidence="12">
    <location>
        <begin position="1520"/>
        <end position="1549"/>
    </location>
</feature>
<reference evidence="13" key="1">
    <citation type="submission" date="2023-10" db="EMBL/GenBank/DDBJ databases">
        <authorList>
            <person name="Chen Y."/>
            <person name="Shah S."/>
            <person name="Dougan E. K."/>
            <person name="Thang M."/>
            <person name="Chan C."/>
        </authorList>
    </citation>
    <scope>NUCLEOTIDE SEQUENCE [LARGE SCALE GENOMIC DNA]</scope>
</reference>
<feature type="domain" description="C3H1-type" evidence="11">
    <location>
        <begin position="1565"/>
        <end position="1592"/>
    </location>
</feature>
<dbReference type="InterPro" id="IPR001344">
    <property type="entry name" value="Chloro_AB-bd_pln"/>
</dbReference>
<protein>
    <submittedName>
        <fullName evidence="13">Uncharacterized protein</fullName>
    </submittedName>
</protein>
<evidence type="ECO:0000256" key="4">
    <source>
        <dbReference type="ARBA" id="ARBA00022640"/>
    </source>
</evidence>
<feature type="zinc finger region" description="C3H1-type" evidence="9">
    <location>
        <begin position="2152"/>
        <end position="2179"/>
    </location>
</feature>
<evidence type="ECO:0000313" key="14">
    <source>
        <dbReference type="Proteomes" id="UP001189429"/>
    </source>
</evidence>
<feature type="region of interest" description="Disordered" evidence="10">
    <location>
        <begin position="2041"/>
        <end position="2074"/>
    </location>
</feature>
<evidence type="ECO:0000256" key="6">
    <source>
        <dbReference type="ARBA" id="ARBA00022771"/>
    </source>
</evidence>
<feature type="zinc finger region" description="C3H1-type" evidence="9">
    <location>
        <begin position="1565"/>
        <end position="1592"/>
    </location>
</feature>
<comment type="caution">
    <text evidence="13">The sequence shown here is derived from an EMBL/GenBank/DDBJ whole genome shotgun (WGS) entry which is preliminary data.</text>
</comment>
<keyword evidence="7 9" id="KW-0862">Zinc</keyword>
<dbReference type="InterPro" id="IPR036855">
    <property type="entry name" value="Znf_CCCH_sf"/>
</dbReference>
<keyword evidence="4" id="KW-0934">Plastid</keyword>
<evidence type="ECO:0000256" key="2">
    <source>
        <dbReference type="ARBA" id="ARBA00022528"/>
    </source>
</evidence>
<dbReference type="PANTHER" id="PTHR21649">
    <property type="entry name" value="CHLOROPHYLL A/B BINDING PROTEIN"/>
    <property type="match status" value="1"/>
</dbReference>
<feature type="compositionally biased region" description="Polar residues" evidence="10">
    <location>
        <begin position="2049"/>
        <end position="2067"/>
    </location>
</feature>
<evidence type="ECO:0000259" key="11">
    <source>
        <dbReference type="PROSITE" id="PS50103"/>
    </source>
</evidence>
<keyword evidence="5 9" id="KW-0479">Metal-binding</keyword>
<evidence type="ECO:0000256" key="7">
    <source>
        <dbReference type="ARBA" id="ARBA00022833"/>
    </source>
</evidence>
<dbReference type="SUPFAM" id="SSF90229">
    <property type="entry name" value="CCCH zinc finger"/>
    <property type="match status" value="2"/>
</dbReference>
<evidence type="ECO:0000256" key="5">
    <source>
        <dbReference type="ARBA" id="ARBA00022723"/>
    </source>
</evidence>
<dbReference type="InterPro" id="IPR001876">
    <property type="entry name" value="Znf_RanBP2"/>
</dbReference>
<feature type="zinc finger region" description="C3H1-type" evidence="9">
    <location>
        <begin position="2082"/>
        <end position="2108"/>
    </location>
</feature>
<comment type="subcellular location">
    <subcellularLocation>
        <location evidence="1">Plastid</location>
        <location evidence="1">Chloroplast</location>
    </subcellularLocation>
</comment>
<name>A0ABN9ULF9_9DINO</name>